<dbReference type="AlphaFoldDB" id="A0A2N5SS61"/>
<dbReference type="Proteomes" id="UP000235388">
    <property type="component" value="Unassembled WGS sequence"/>
</dbReference>
<name>A0A2N5SS61_9BASI</name>
<sequence length="120" mass="13360">MPHPDFKKGAGYNVNDEECYIHWISAVTKQGKTNPTTNLSIQMQNPATLKKEFDLVRNHVLLKEAAQKALTFKRNMPGGDLPIPANHAQPGKFSPHAVLKEEIFSRGEEGALPRECHSLS</sequence>
<evidence type="ECO:0000313" key="1">
    <source>
        <dbReference type="EMBL" id="PLW16088.1"/>
    </source>
</evidence>
<comment type="caution">
    <text evidence="1">The sequence shown here is derived from an EMBL/GenBank/DDBJ whole genome shotgun (WGS) entry which is preliminary data.</text>
</comment>
<gene>
    <name evidence="1" type="ORF">PCANC_17497</name>
</gene>
<protein>
    <submittedName>
        <fullName evidence="1">Uncharacterized protein</fullName>
    </submittedName>
</protein>
<evidence type="ECO:0000313" key="2">
    <source>
        <dbReference type="Proteomes" id="UP000235388"/>
    </source>
</evidence>
<dbReference type="EMBL" id="PGCJ01000879">
    <property type="protein sequence ID" value="PLW16088.1"/>
    <property type="molecule type" value="Genomic_DNA"/>
</dbReference>
<accession>A0A2N5SS61</accession>
<organism evidence="1 2">
    <name type="scientific">Puccinia coronata f. sp. avenae</name>
    <dbReference type="NCBI Taxonomy" id="200324"/>
    <lineage>
        <taxon>Eukaryota</taxon>
        <taxon>Fungi</taxon>
        <taxon>Dikarya</taxon>
        <taxon>Basidiomycota</taxon>
        <taxon>Pucciniomycotina</taxon>
        <taxon>Pucciniomycetes</taxon>
        <taxon>Pucciniales</taxon>
        <taxon>Pucciniaceae</taxon>
        <taxon>Puccinia</taxon>
    </lineage>
</organism>
<reference evidence="1 2" key="1">
    <citation type="submission" date="2017-11" db="EMBL/GenBank/DDBJ databases">
        <title>De novo assembly and phasing of dikaryotic genomes from two isolates of Puccinia coronata f. sp. avenae, the causal agent of oat crown rust.</title>
        <authorList>
            <person name="Miller M.E."/>
            <person name="Zhang Y."/>
            <person name="Omidvar V."/>
            <person name="Sperschneider J."/>
            <person name="Schwessinger B."/>
            <person name="Raley C."/>
            <person name="Palmer J.M."/>
            <person name="Garnica D."/>
            <person name="Upadhyaya N."/>
            <person name="Rathjen J."/>
            <person name="Taylor J.M."/>
            <person name="Park R.F."/>
            <person name="Dodds P.N."/>
            <person name="Hirsch C.D."/>
            <person name="Kianian S.F."/>
            <person name="Figueroa M."/>
        </authorList>
    </citation>
    <scope>NUCLEOTIDE SEQUENCE [LARGE SCALE GENOMIC DNA]</scope>
    <source>
        <strain evidence="1">12NC29</strain>
    </source>
</reference>
<proteinExistence type="predicted"/>
<keyword evidence="2" id="KW-1185">Reference proteome</keyword>